<dbReference type="Pfam" id="PF07963">
    <property type="entry name" value="N_methyl"/>
    <property type="match status" value="1"/>
</dbReference>
<sequence length="178" mass="18812">MRIVSKPLKPFGFTLIELLVVIAIIGMLSTLAVVALNTARLKARDAKRVADVKQVQTALELYFNDNNSYPAERNGSDDGTTLGDGDDCSGAACTCLEDIGWTAVCDSDPATPLYMGLVPNAPEPPTGNAYIYDAEVGGGQCDIEPCPTYTIEFTVEKPVESLGTGTSCLATPRGVECT</sequence>
<reference evidence="7 8" key="1">
    <citation type="journal article" date="2016" name="Nat. Commun.">
        <title>Thousands of microbial genomes shed light on interconnected biogeochemical processes in an aquifer system.</title>
        <authorList>
            <person name="Anantharaman K."/>
            <person name="Brown C.T."/>
            <person name="Hug L.A."/>
            <person name="Sharon I."/>
            <person name="Castelle C.J."/>
            <person name="Probst A.J."/>
            <person name="Thomas B.C."/>
            <person name="Singh A."/>
            <person name="Wilkins M.J."/>
            <person name="Karaoz U."/>
            <person name="Brodie E.L."/>
            <person name="Williams K.H."/>
            <person name="Hubbard S.S."/>
            <person name="Banfield J.F."/>
        </authorList>
    </citation>
    <scope>NUCLEOTIDE SEQUENCE [LARGE SCALE GENOMIC DNA]</scope>
</reference>
<dbReference type="NCBIfam" id="TIGR02532">
    <property type="entry name" value="IV_pilin_GFxxxE"/>
    <property type="match status" value="1"/>
</dbReference>
<evidence type="ECO:0008006" key="9">
    <source>
        <dbReference type="Google" id="ProtNLM"/>
    </source>
</evidence>
<dbReference type="InterPro" id="IPR012902">
    <property type="entry name" value="N_methyl_site"/>
</dbReference>
<dbReference type="SUPFAM" id="SSF54523">
    <property type="entry name" value="Pili subunits"/>
    <property type="match status" value="1"/>
</dbReference>
<evidence type="ECO:0000256" key="5">
    <source>
        <dbReference type="ARBA" id="ARBA00023136"/>
    </source>
</evidence>
<dbReference type="PANTHER" id="PTHR30093">
    <property type="entry name" value="GENERAL SECRETION PATHWAY PROTEIN G"/>
    <property type="match status" value="1"/>
</dbReference>
<dbReference type="InterPro" id="IPR000983">
    <property type="entry name" value="Bac_GSPG_pilin"/>
</dbReference>
<dbReference type="AlphaFoldDB" id="A0A1G1Y226"/>
<dbReference type="InterPro" id="IPR045584">
    <property type="entry name" value="Pilin-like"/>
</dbReference>
<protein>
    <recommendedName>
        <fullName evidence="9">Type II secretion system protein GspG C-terminal domain-containing protein</fullName>
    </recommendedName>
</protein>
<comment type="caution">
    <text evidence="7">The sequence shown here is derived from an EMBL/GenBank/DDBJ whole genome shotgun (WGS) entry which is preliminary data.</text>
</comment>
<evidence type="ECO:0000256" key="6">
    <source>
        <dbReference type="SAM" id="Phobius"/>
    </source>
</evidence>
<keyword evidence="3 6" id="KW-0812">Transmembrane</keyword>
<keyword evidence="5 6" id="KW-0472">Membrane</keyword>
<dbReference type="Proteomes" id="UP000178385">
    <property type="component" value="Unassembled WGS sequence"/>
</dbReference>
<evidence type="ECO:0000313" key="7">
    <source>
        <dbReference type="EMBL" id="OGY46385.1"/>
    </source>
</evidence>
<dbReference type="GO" id="GO:0016020">
    <property type="term" value="C:membrane"/>
    <property type="evidence" value="ECO:0007669"/>
    <property type="project" value="UniProtKB-SubCell"/>
</dbReference>
<name>A0A1G1Y226_9BACT</name>
<dbReference type="Gene3D" id="3.30.700.10">
    <property type="entry name" value="Glycoprotein, Type 4 Pilin"/>
    <property type="match status" value="1"/>
</dbReference>
<accession>A0A1G1Y226</accession>
<dbReference type="EMBL" id="MHIG01000033">
    <property type="protein sequence ID" value="OGY46385.1"/>
    <property type="molecule type" value="Genomic_DNA"/>
</dbReference>
<keyword evidence="2" id="KW-0488">Methylation</keyword>
<dbReference type="GO" id="GO:0015627">
    <property type="term" value="C:type II protein secretion system complex"/>
    <property type="evidence" value="ECO:0007669"/>
    <property type="project" value="InterPro"/>
</dbReference>
<comment type="subcellular location">
    <subcellularLocation>
        <location evidence="1">Membrane</location>
        <topology evidence="1">Single-pass membrane protein</topology>
    </subcellularLocation>
</comment>
<dbReference type="PANTHER" id="PTHR30093:SF44">
    <property type="entry name" value="TYPE II SECRETION SYSTEM CORE PROTEIN G"/>
    <property type="match status" value="1"/>
</dbReference>
<dbReference type="GO" id="GO:0015628">
    <property type="term" value="P:protein secretion by the type II secretion system"/>
    <property type="evidence" value="ECO:0007669"/>
    <property type="project" value="InterPro"/>
</dbReference>
<feature type="transmembrane region" description="Helical" evidence="6">
    <location>
        <begin position="12"/>
        <end position="38"/>
    </location>
</feature>
<organism evidence="7 8">
    <name type="scientific">Candidatus Buchananbacteria bacterium RIFCSPHIGHO2_01_FULL_47_11b</name>
    <dbReference type="NCBI Taxonomy" id="1797537"/>
    <lineage>
        <taxon>Bacteria</taxon>
        <taxon>Candidatus Buchananiibacteriota</taxon>
    </lineage>
</organism>
<evidence type="ECO:0000256" key="1">
    <source>
        <dbReference type="ARBA" id="ARBA00004167"/>
    </source>
</evidence>
<proteinExistence type="predicted"/>
<gene>
    <name evidence="7" type="ORF">A2840_00790</name>
</gene>
<evidence type="ECO:0000256" key="3">
    <source>
        <dbReference type="ARBA" id="ARBA00022692"/>
    </source>
</evidence>
<evidence type="ECO:0000256" key="2">
    <source>
        <dbReference type="ARBA" id="ARBA00022481"/>
    </source>
</evidence>
<dbReference type="PRINTS" id="PR00813">
    <property type="entry name" value="BCTERIALGSPG"/>
</dbReference>
<evidence type="ECO:0000313" key="8">
    <source>
        <dbReference type="Proteomes" id="UP000178385"/>
    </source>
</evidence>
<evidence type="ECO:0000256" key="4">
    <source>
        <dbReference type="ARBA" id="ARBA00022989"/>
    </source>
</evidence>
<keyword evidence="4 6" id="KW-1133">Transmembrane helix</keyword>